<dbReference type="SUPFAM" id="SSF53597">
    <property type="entry name" value="Dihydrofolate reductase-like"/>
    <property type="match status" value="1"/>
</dbReference>
<dbReference type="InterPro" id="IPR024072">
    <property type="entry name" value="DHFR-like_dom_sf"/>
</dbReference>
<dbReference type="InterPro" id="IPR001796">
    <property type="entry name" value="DHFR_dom"/>
</dbReference>
<name>A0A4R1MKK5_9FIRM</name>
<dbReference type="GO" id="GO:0046654">
    <property type="term" value="P:tetrahydrofolate biosynthetic process"/>
    <property type="evidence" value="ECO:0007669"/>
    <property type="project" value="UniProtKB-UniPathway"/>
</dbReference>
<dbReference type="GO" id="GO:0046452">
    <property type="term" value="P:dihydrofolate metabolic process"/>
    <property type="evidence" value="ECO:0007669"/>
    <property type="project" value="TreeGrafter"/>
</dbReference>
<evidence type="ECO:0000313" key="9">
    <source>
        <dbReference type="EMBL" id="TCK92352.1"/>
    </source>
</evidence>
<evidence type="ECO:0000256" key="7">
    <source>
        <dbReference type="PIRNR" id="PIRNR000194"/>
    </source>
</evidence>
<dbReference type="AlphaFoldDB" id="A0A4R1MKK5"/>
<dbReference type="Pfam" id="PF00186">
    <property type="entry name" value="DHFR_1"/>
    <property type="match status" value="1"/>
</dbReference>
<gene>
    <name evidence="9" type="ORF">EDC19_2082</name>
</gene>
<dbReference type="EC" id="1.5.1.3" evidence="3 7"/>
<keyword evidence="6 7" id="KW-0560">Oxidoreductase</keyword>
<dbReference type="GO" id="GO:0006730">
    <property type="term" value="P:one-carbon metabolic process"/>
    <property type="evidence" value="ECO:0007669"/>
    <property type="project" value="UniProtKB-KW"/>
</dbReference>
<evidence type="ECO:0000256" key="1">
    <source>
        <dbReference type="ARBA" id="ARBA00004903"/>
    </source>
</evidence>
<evidence type="ECO:0000256" key="2">
    <source>
        <dbReference type="ARBA" id="ARBA00009539"/>
    </source>
</evidence>
<sequence length="164" mass="19029">MNCIVAVEKNWGIGCQGRLLTYLPGDLKYFKEKTLDKVVILGRKTLSTFPNGMPLKGRTNIILTRDKNFQCEGAIVKHNVEDVLELIKEYDKENVFVIGGESIYNQFMDHCETAYVTKIHDSFQSDVFFPNLDEKKEWQLIEESHINNHNDIAYQFCVYKKVSK</sequence>
<dbReference type="PRINTS" id="PR00070">
    <property type="entry name" value="DHFR"/>
</dbReference>
<comment type="function">
    <text evidence="7">Key enzyme in folate metabolism. Catalyzes an essential reaction for de novo glycine and purine synthesis, and for DNA precursor synthesis.</text>
</comment>
<comment type="similarity">
    <text evidence="2 7">Belongs to the dihydrofolate reductase family.</text>
</comment>
<dbReference type="RefSeq" id="WP_132282792.1">
    <property type="nucleotide sequence ID" value="NZ_SMGQ01000014.1"/>
</dbReference>
<keyword evidence="4 7" id="KW-0554">One-carbon metabolism</keyword>
<dbReference type="PANTHER" id="PTHR48069">
    <property type="entry name" value="DIHYDROFOLATE REDUCTASE"/>
    <property type="match status" value="1"/>
</dbReference>
<accession>A0A4R1MKK5</accession>
<comment type="pathway">
    <text evidence="1 7">Cofactor biosynthesis; tetrahydrofolate biosynthesis; 5,6,7,8-tetrahydrofolate from 7,8-dihydrofolate: step 1/1.</text>
</comment>
<dbReference type="InterPro" id="IPR012259">
    <property type="entry name" value="DHFR"/>
</dbReference>
<dbReference type="GO" id="GO:0004146">
    <property type="term" value="F:dihydrofolate reductase activity"/>
    <property type="evidence" value="ECO:0007669"/>
    <property type="project" value="UniProtKB-EC"/>
</dbReference>
<dbReference type="Gene3D" id="3.40.430.10">
    <property type="entry name" value="Dihydrofolate Reductase, subunit A"/>
    <property type="match status" value="1"/>
</dbReference>
<dbReference type="PROSITE" id="PS51330">
    <property type="entry name" value="DHFR_2"/>
    <property type="match status" value="1"/>
</dbReference>
<dbReference type="CDD" id="cd00209">
    <property type="entry name" value="DHFR"/>
    <property type="match status" value="1"/>
</dbReference>
<dbReference type="PIRSF" id="PIRSF000194">
    <property type="entry name" value="DHFR"/>
    <property type="match status" value="1"/>
</dbReference>
<evidence type="ECO:0000256" key="4">
    <source>
        <dbReference type="ARBA" id="ARBA00022563"/>
    </source>
</evidence>
<dbReference type="GO" id="GO:0046655">
    <property type="term" value="P:folic acid metabolic process"/>
    <property type="evidence" value="ECO:0007669"/>
    <property type="project" value="TreeGrafter"/>
</dbReference>
<dbReference type="Proteomes" id="UP000294545">
    <property type="component" value="Unassembled WGS sequence"/>
</dbReference>
<evidence type="ECO:0000256" key="6">
    <source>
        <dbReference type="ARBA" id="ARBA00023002"/>
    </source>
</evidence>
<proteinExistence type="inferred from homology"/>
<dbReference type="PANTHER" id="PTHR48069:SF3">
    <property type="entry name" value="DIHYDROFOLATE REDUCTASE"/>
    <property type="match status" value="1"/>
</dbReference>
<keyword evidence="10" id="KW-1185">Reference proteome</keyword>
<dbReference type="UniPathway" id="UPA00077">
    <property type="reaction ID" value="UER00158"/>
</dbReference>
<keyword evidence="5 7" id="KW-0521">NADP</keyword>
<protein>
    <recommendedName>
        <fullName evidence="3 7">Dihydrofolate reductase</fullName>
        <ecNumber evidence="3 7">1.5.1.3</ecNumber>
    </recommendedName>
</protein>
<dbReference type="OrthoDB" id="9804315at2"/>
<reference evidence="9 10" key="1">
    <citation type="submission" date="2019-03" db="EMBL/GenBank/DDBJ databases">
        <title>Genomic Encyclopedia of Type Strains, Phase IV (KMG-IV): sequencing the most valuable type-strain genomes for metagenomic binning, comparative biology and taxonomic classification.</title>
        <authorList>
            <person name="Goeker M."/>
        </authorList>
    </citation>
    <scope>NUCLEOTIDE SEQUENCE [LARGE SCALE GENOMIC DNA]</scope>
    <source>
        <strain evidence="9 10">DSM 24176</strain>
    </source>
</reference>
<comment type="catalytic activity">
    <reaction evidence="7">
        <text>(6S)-5,6,7,8-tetrahydrofolate + NADP(+) = 7,8-dihydrofolate + NADPH + H(+)</text>
        <dbReference type="Rhea" id="RHEA:15009"/>
        <dbReference type="ChEBI" id="CHEBI:15378"/>
        <dbReference type="ChEBI" id="CHEBI:57451"/>
        <dbReference type="ChEBI" id="CHEBI:57453"/>
        <dbReference type="ChEBI" id="CHEBI:57783"/>
        <dbReference type="ChEBI" id="CHEBI:58349"/>
        <dbReference type="EC" id="1.5.1.3"/>
    </reaction>
</comment>
<dbReference type="GO" id="GO:0050661">
    <property type="term" value="F:NADP binding"/>
    <property type="evidence" value="ECO:0007669"/>
    <property type="project" value="InterPro"/>
</dbReference>
<comment type="caution">
    <text evidence="9">The sequence shown here is derived from an EMBL/GenBank/DDBJ whole genome shotgun (WGS) entry which is preliminary data.</text>
</comment>
<evidence type="ECO:0000256" key="5">
    <source>
        <dbReference type="ARBA" id="ARBA00022857"/>
    </source>
</evidence>
<evidence type="ECO:0000313" key="10">
    <source>
        <dbReference type="Proteomes" id="UP000294545"/>
    </source>
</evidence>
<organism evidence="9 10">
    <name type="scientific">Natranaerovirga hydrolytica</name>
    <dbReference type="NCBI Taxonomy" id="680378"/>
    <lineage>
        <taxon>Bacteria</taxon>
        <taxon>Bacillati</taxon>
        <taxon>Bacillota</taxon>
        <taxon>Clostridia</taxon>
        <taxon>Lachnospirales</taxon>
        <taxon>Natranaerovirgaceae</taxon>
        <taxon>Natranaerovirga</taxon>
    </lineage>
</organism>
<evidence type="ECO:0000259" key="8">
    <source>
        <dbReference type="PROSITE" id="PS51330"/>
    </source>
</evidence>
<dbReference type="EMBL" id="SMGQ01000014">
    <property type="protein sequence ID" value="TCK92352.1"/>
    <property type="molecule type" value="Genomic_DNA"/>
</dbReference>
<feature type="domain" description="DHFR" evidence="8">
    <location>
        <begin position="1"/>
        <end position="161"/>
    </location>
</feature>
<evidence type="ECO:0000256" key="3">
    <source>
        <dbReference type="ARBA" id="ARBA00012856"/>
    </source>
</evidence>